<keyword evidence="1" id="KW-0812">Transmembrane</keyword>
<dbReference type="SUPFAM" id="SSF53850">
    <property type="entry name" value="Periplasmic binding protein-like II"/>
    <property type="match status" value="1"/>
</dbReference>
<sequence>MKFFKRFRLFSWVTKAFLAKHGRTIIVASLIGIIGFFFIGKIMPLLPRLKKHEKVGKIGRLDLDNLPLEITRLLSLGLTTVSTDGSAAPGLAKEWQISGDGLVYTFTLLDNIYWQDETPATAWDINYNFSDVQVNVLSDKQIRFTLKEPFSPFLIILNQPVFKENYLGVGPYKIKRIKKSANLVEKITLTSPEKDISFRYYPTEEAALVAFKMGEIDVLDRLIKPQLDEKWLSKVNLEEKIVLDQYLGLFFNTEDQIFSEKSYRQALAYAIEDKTYGDRRATGPISPISWAYNPDAKLYDYNPAKAKELFDLDEKVKIKISTTEPFLDQAEKIKRSWEEVLNVEVEIALINSLSEEFQIFLGIQEIPSDPDQYVFWHSTRNTNITKFKSPKIDKLLEDGRTITSKEERLEKYLDFQRFISEESPVIFLSHPKTYRLSRKRLSFF</sequence>
<dbReference type="AlphaFoldDB" id="A0A2H0WCK6"/>
<dbReference type="GO" id="GO:0043190">
    <property type="term" value="C:ATP-binding cassette (ABC) transporter complex"/>
    <property type="evidence" value="ECO:0007669"/>
    <property type="project" value="InterPro"/>
</dbReference>
<dbReference type="InterPro" id="IPR030678">
    <property type="entry name" value="Peptide/Ni-bd"/>
</dbReference>
<dbReference type="EMBL" id="PEZT01000001">
    <property type="protein sequence ID" value="PIS09639.1"/>
    <property type="molecule type" value="Genomic_DNA"/>
</dbReference>
<name>A0A2H0WCK6_9BACT</name>
<comment type="caution">
    <text evidence="3">The sequence shown here is derived from an EMBL/GenBank/DDBJ whole genome shotgun (WGS) entry which is preliminary data.</text>
</comment>
<dbReference type="Gene3D" id="3.40.190.10">
    <property type="entry name" value="Periplasmic binding protein-like II"/>
    <property type="match status" value="1"/>
</dbReference>
<reference evidence="4" key="1">
    <citation type="submission" date="2017-09" db="EMBL/GenBank/DDBJ databases">
        <title>Depth-based differentiation of microbial function through sediment-hosted aquifers and enrichment of novel symbionts in the deep terrestrial subsurface.</title>
        <authorList>
            <person name="Probst A.J."/>
            <person name="Ladd B."/>
            <person name="Jarett J.K."/>
            <person name="Geller-Mcgrath D.E."/>
            <person name="Sieber C.M.K."/>
            <person name="Emerson J.B."/>
            <person name="Anantharaman K."/>
            <person name="Thomas B.C."/>
            <person name="Malmstrom R."/>
            <person name="Stieglmeier M."/>
            <person name="Klingl A."/>
            <person name="Woyke T."/>
            <person name="Ryan C.M."/>
            <person name="Banfield J.F."/>
        </authorList>
    </citation>
    <scope>NUCLEOTIDE SEQUENCE [LARGE SCALE GENOMIC DNA]</scope>
</reference>
<keyword evidence="1" id="KW-0472">Membrane</keyword>
<dbReference type="PANTHER" id="PTHR30290">
    <property type="entry name" value="PERIPLASMIC BINDING COMPONENT OF ABC TRANSPORTER"/>
    <property type="match status" value="1"/>
</dbReference>
<dbReference type="InterPro" id="IPR039424">
    <property type="entry name" value="SBP_5"/>
</dbReference>
<dbReference type="PIRSF" id="PIRSF002741">
    <property type="entry name" value="MppA"/>
    <property type="match status" value="1"/>
</dbReference>
<dbReference type="Gene3D" id="3.10.105.10">
    <property type="entry name" value="Dipeptide-binding Protein, Domain 3"/>
    <property type="match status" value="1"/>
</dbReference>
<dbReference type="Proteomes" id="UP000230093">
    <property type="component" value="Unassembled WGS sequence"/>
</dbReference>
<dbReference type="Pfam" id="PF00496">
    <property type="entry name" value="SBP_bac_5"/>
    <property type="match status" value="1"/>
</dbReference>
<proteinExistence type="predicted"/>
<feature type="domain" description="Solute-binding protein family 5" evidence="2">
    <location>
        <begin position="88"/>
        <end position="379"/>
    </location>
</feature>
<accession>A0A2H0WCK6</accession>
<dbReference type="CDD" id="cd00995">
    <property type="entry name" value="PBP2_NikA_DppA_OppA_like"/>
    <property type="match status" value="1"/>
</dbReference>
<keyword evidence="1" id="KW-1133">Transmembrane helix</keyword>
<feature type="transmembrane region" description="Helical" evidence="1">
    <location>
        <begin position="21"/>
        <end position="40"/>
    </location>
</feature>
<dbReference type="InterPro" id="IPR000914">
    <property type="entry name" value="SBP_5_dom"/>
</dbReference>
<dbReference type="GO" id="GO:0015833">
    <property type="term" value="P:peptide transport"/>
    <property type="evidence" value="ECO:0007669"/>
    <property type="project" value="TreeGrafter"/>
</dbReference>
<evidence type="ECO:0000259" key="2">
    <source>
        <dbReference type="Pfam" id="PF00496"/>
    </source>
</evidence>
<gene>
    <name evidence="3" type="ORF">COT75_00345</name>
</gene>
<dbReference type="GO" id="GO:1904680">
    <property type="term" value="F:peptide transmembrane transporter activity"/>
    <property type="evidence" value="ECO:0007669"/>
    <property type="project" value="TreeGrafter"/>
</dbReference>
<evidence type="ECO:0000313" key="4">
    <source>
        <dbReference type="Proteomes" id="UP000230093"/>
    </source>
</evidence>
<evidence type="ECO:0000256" key="1">
    <source>
        <dbReference type="SAM" id="Phobius"/>
    </source>
</evidence>
<evidence type="ECO:0000313" key="3">
    <source>
        <dbReference type="EMBL" id="PIS09639.1"/>
    </source>
</evidence>
<dbReference type="GO" id="GO:0042597">
    <property type="term" value="C:periplasmic space"/>
    <property type="evidence" value="ECO:0007669"/>
    <property type="project" value="UniProtKB-ARBA"/>
</dbReference>
<protein>
    <recommendedName>
        <fullName evidence="2">Solute-binding protein family 5 domain-containing protein</fullName>
    </recommendedName>
</protein>
<organism evidence="3 4">
    <name type="scientific">Candidatus Beckwithbacteria bacterium CG10_big_fil_rev_8_21_14_0_10_34_10</name>
    <dbReference type="NCBI Taxonomy" id="1974495"/>
    <lineage>
        <taxon>Bacteria</taxon>
        <taxon>Candidatus Beckwithiibacteriota</taxon>
    </lineage>
</organism>
<dbReference type="Gene3D" id="3.90.76.10">
    <property type="entry name" value="Dipeptide-binding Protein, Domain 1"/>
    <property type="match status" value="1"/>
</dbReference>